<dbReference type="Gene3D" id="3.10.28.10">
    <property type="entry name" value="Homing endonucleases"/>
    <property type="match status" value="1"/>
</dbReference>
<dbReference type="InterPro" id="IPR027434">
    <property type="entry name" value="Homing_endonucl"/>
</dbReference>
<feature type="transmembrane region" description="Helical" evidence="11">
    <location>
        <begin position="166"/>
        <end position="189"/>
    </location>
</feature>
<dbReference type="RefSeq" id="YP_052717.2">
    <property type="nucleotide sequence ID" value="NC_005972.1"/>
</dbReference>
<keyword evidence="13" id="KW-0496">Mitochondrion</keyword>
<dbReference type="GO" id="GO:0006314">
    <property type="term" value="P:intron homing"/>
    <property type="evidence" value="ECO:0007669"/>
    <property type="project" value="UniProtKB-KW"/>
</dbReference>
<proteinExistence type="inferred from homology"/>
<dbReference type="GO" id="GO:0016787">
    <property type="term" value="F:hydrolase activity"/>
    <property type="evidence" value="ECO:0007669"/>
    <property type="project" value="UniProtKB-KW"/>
</dbReference>
<dbReference type="GO" id="GO:0016020">
    <property type="term" value="C:membrane"/>
    <property type="evidence" value="ECO:0007669"/>
    <property type="project" value="UniProtKB-SubCell"/>
</dbReference>
<dbReference type="SUPFAM" id="SSF55608">
    <property type="entry name" value="Homing endonucleases"/>
    <property type="match status" value="2"/>
</dbReference>
<dbReference type="Gene3D" id="1.20.210.10">
    <property type="entry name" value="Cytochrome c oxidase-like, subunit I domain"/>
    <property type="match status" value="1"/>
</dbReference>
<comment type="similarity">
    <text evidence="2">In the C-terminal section; belongs to the LAGLIDADG endonuclease family.</text>
</comment>
<comment type="similarity">
    <text evidence="3">In the N-terminal section; belongs to the heme-copper respiratory oxidase family.</text>
</comment>
<keyword evidence="5" id="KW-0540">Nuclease</keyword>
<evidence type="ECO:0000313" key="13">
    <source>
        <dbReference type="EMBL" id="AAR10347.2"/>
    </source>
</evidence>
<sequence>MNINLINNYVGPTKGYHWVESWLFSTNCQNMSILYGMFSLFSGLVGLSLSVLMRIELSSPNPQMLMHNGQLWNVLMTAHALFMVFYLVMPMTMGALANYLVPLQMGSNDTAFPRMNNLAFVVLLPSMLFAVLSCLIDEGPGSGWTLYPPLTSLQSHSGSSMDMAMFALHLSGLSSIFGAINLMVTIINMRANGMDYSKLPLFVWSVLMTAVLMMLALPVLAAGLTMLLMDRNFNTSFFVVSGGGDPLLYEHIFWFFGHPEVYILIVPVFGVVSQIVQVYAKKPMFGKMGMIYAMASIGFLGFCVWSHHMFTVGLDADKRKQTSWFFVKKILLYNCLTGNLNMVNITKEKLLTPHLGEHTYIYKYMNGIKSILYFRIMVWNWFVKLWAGNFTLLNIMKTRIKNKNSHLNMKEVNYNFNYNSTPKNIMIKNMKDMDLGYYMAGLIEGNGNMEKEEMMMNFNMKDMQNLYKLKKLIGYGKMLKNSSMVKLYFNSKESRLRMYKLMNGKLLGPFKHQQLINQKYDMEFNIPIKPMMDKKKFNIYNNAWLTGFADANSQFKVYLTKSKTNKYNWEEIKTVLMMNQKNDYLLQIIKEQMGGNMYNNTQMDTGGRPGVFNYNSTSLKVSHNIMKYFDIYSPLHNSKYIQYLKWRKVYNMMMNKKHNKDLEKIKSMKKFLDLMN</sequence>
<keyword evidence="10 11" id="KW-0472">Membrane</keyword>
<dbReference type="GO" id="GO:0015990">
    <property type="term" value="P:electron transport coupled proton transport"/>
    <property type="evidence" value="ECO:0007669"/>
    <property type="project" value="TreeGrafter"/>
</dbReference>
<dbReference type="InterPro" id="IPR000883">
    <property type="entry name" value="Cyt_C_Oxase_1"/>
</dbReference>
<dbReference type="PROSITE" id="PS00077">
    <property type="entry name" value="COX1_CUB"/>
    <property type="match status" value="1"/>
</dbReference>
<dbReference type="GO" id="GO:0006123">
    <property type="term" value="P:mitochondrial electron transport, cytochrome c to oxygen"/>
    <property type="evidence" value="ECO:0007669"/>
    <property type="project" value="TreeGrafter"/>
</dbReference>
<evidence type="ECO:0000256" key="10">
    <source>
        <dbReference type="ARBA" id="ARBA00023136"/>
    </source>
</evidence>
<dbReference type="SUPFAM" id="SSF81442">
    <property type="entry name" value="Cytochrome c oxidase subunit I-like"/>
    <property type="match status" value="1"/>
</dbReference>
<feature type="transmembrane region" description="Helical" evidence="11">
    <location>
        <begin position="33"/>
        <end position="53"/>
    </location>
</feature>
<evidence type="ECO:0000256" key="9">
    <source>
        <dbReference type="ARBA" id="ARBA00022989"/>
    </source>
</evidence>
<evidence type="ECO:0000256" key="3">
    <source>
        <dbReference type="ARBA" id="ARBA00010468"/>
    </source>
</evidence>
<geneLocation type="mitochondrion" evidence="13"/>
<keyword evidence="4 11" id="KW-0812">Transmembrane</keyword>
<dbReference type="PANTHER" id="PTHR10422">
    <property type="entry name" value="CYTOCHROME C OXIDASE SUBUNIT 1"/>
    <property type="match status" value="1"/>
</dbReference>
<name>Q6ED52_STABA</name>
<dbReference type="InterPro" id="IPR023616">
    <property type="entry name" value="Cyt_c_oxase-like_su1_dom"/>
</dbReference>
<evidence type="ECO:0000256" key="8">
    <source>
        <dbReference type="ARBA" id="ARBA00022886"/>
    </source>
</evidence>
<feature type="transmembrane region" description="Helical" evidence="11">
    <location>
        <begin position="372"/>
        <end position="393"/>
    </location>
</feature>
<evidence type="ECO:0000256" key="7">
    <source>
        <dbReference type="ARBA" id="ARBA00022801"/>
    </source>
</evidence>
<evidence type="ECO:0000256" key="4">
    <source>
        <dbReference type="ARBA" id="ARBA00022692"/>
    </source>
</evidence>
<evidence type="ECO:0000256" key="6">
    <source>
        <dbReference type="ARBA" id="ARBA00022759"/>
    </source>
</evidence>
<dbReference type="InterPro" id="IPR004860">
    <property type="entry name" value="LAGLIDADG_dom"/>
</dbReference>
<feature type="transmembrane region" description="Helical" evidence="11">
    <location>
        <begin position="291"/>
        <end position="310"/>
    </location>
</feature>
<feature type="transmembrane region" description="Helical" evidence="11">
    <location>
        <begin position="201"/>
        <end position="224"/>
    </location>
</feature>
<evidence type="ECO:0000256" key="5">
    <source>
        <dbReference type="ARBA" id="ARBA00022722"/>
    </source>
</evidence>
<keyword evidence="7" id="KW-0378">Hydrolase</keyword>
<keyword evidence="9 11" id="KW-1133">Transmembrane helix</keyword>
<protein>
    <submittedName>
        <fullName evidence="13">Cox1-i4 protein</fullName>
    </submittedName>
</protein>
<dbReference type="GeneID" id="2886002"/>
<keyword evidence="8" id="KW-0404">Intron homing</keyword>
<dbReference type="EMBL" id="AY445918">
    <property type="protein sequence ID" value="AAR10347.2"/>
    <property type="molecule type" value="Genomic_DNA"/>
</dbReference>
<organism evidence="13">
    <name type="scientific">Starmerella bacillaris</name>
    <name type="common">Yeast</name>
    <name type="synonym">Candida zemplinina</name>
    <dbReference type="NCBI Taxonomy" id="1247836"/>
    <lineage>
        <taxon>Eukaryota</taxon>
        <taxon>Fungi</taxon>
        <taxon>Dikarya</taxon>
        <taxon>Ascomycota</taxon>
        <taxon>Saccharomycotina</taxon>
        <taxon>Dipodascomycetes</taxon>
        <taxon>Dipodascales</taxon>
        <taxon>Trichomonascaceae</taxon>
        <taxon>Starmerella</taxon>
    </lineage>
</organism>
<feature type="domain" description="Cytochrome oxidase subunit I profile" evidence="12">
    <location>
        <begin position="16"/>
        <end position="332"/>
    </location>
</feature>
<evidence type="ECO:0000256" key="2">
    <source>
        <dbReference type="ARBA" id="ARBA00009332"/>
    </source>
</evidence>
<accession>Q6ED52</accession>
<feature type="transmembrane region" description="Helical" evidence="11">
    <location>
        <begin position="74"/>
        <end position="97"/>
    </location>
</feature>
<evidence type="ECO:0000256" key="1">
    <source>
        <dbReference type="ARBA" id="ARBA00004141"/>
    </source>
</evidence>
<dbReference type="PRINTS" id="PR01165">
    <property type="entry name" value="CYCOXIDASEI"/>
</dbReference>
<gene>
    <name evidence="13" type="primary">cox1-i4</name>
</gene>
<dbReference type="GO" id="GO:0004519">
    <property type="term" value="F:endonuclease activity"/>
    <property type="evidence" value="ECO:0007669"/>
    <property type="project" value="UniProtKB-KW"/>
</dbReference>
<keyword evidence="6" id="KW-0255">Endonuclease</keyword>
<dbReference type="GO" id="GO:0020037">
    <property type="term" value="F:heme binding"/>
    <property type="evidence" value="ECO:0007669"/>
    <property type="project" value="InterPro"/>
</dbReference>
<evidence type="ECO:0000256" key="11">
    <source>
        <dbReference type="SAM" id="Phobius"/>
    </source>
</evidence>
<dbReference type="PANTHER" id="PTHR10422:SF18">
    <property type="entry name" value="CYTOCHROME C OXIDASE SUBUNIT 1"/>
    <property type="match status" value="1"/>
</dbReference>
<feature type="transmembrane region" description="Helical" evidence="11">
    <location>
        <begin position="261"/>
        <end position="279"/>
    </location>
</feature>
<feature type="transmembrane region" description="Helical" evidence="11">
    <location>
        <begin position="117"/>
        <end position="136"/>
    </location>
</feature>
<comment type="subcellular location">
    <subcellularLocation>
        <location evidence="1">Membrane</location>
        <topology evidence="1">Multi-pass membrane protein</topology>
    </subcellularLocation>
</comment>
<dbReference type="InterPro" id="IPR036927">
    <property type="entry name" value="Cyt_c_oxase-like_su1_sf"/>
</dbReference>
<dbReference type="PROSITE" id="PS50855">
    <property type="entry name" value="COX1"/>
    <property type="match status" value="1"/>
</dbReference>
<dbReference type="AlphaFoldDB" id="Q6ED52"/>
<dbReference type="GO" id="GO:0005739">
    <property type="term" value="C:mitochondrion"/>
    <property type="evidence" value="ECO:0007669"/>
    <property type="project" value="UniProtKB-ARBA"/>
</dbReference>
<dbReference type="GO" id="GO:0004129">
    <property type="term" value="F:cytochrome-c oxidase activity"/>
    <property type="evidence" value="ECO:0007669"/>
    <property type="project" value="InterPro"/>
</dbReference>
<reference evidence="13" key="1">
    <citation type="journal article" date="2008" name="FEMS Yeast Res.">
        <title>Complete mitochondrial genome sequence of the wine yeast Candida zemplinina: intraspecies distribution of a novel group-IIB1 intron with eubacterial affiliations.</title>
        <authorList>
            <person name="Pramateftaki P.V."/>
            <person name="Kouvelis V.N."/>
            <person name="Lanaridis P."/>
            <person name="Typas M.A."/>
        </authorList>
    </citation>
    <scope>NUCLEOTIDE SEQUENCE</scope>
    <source>
        <strain evidence="13">CECT 11046</strain>
    </source>
</reference>
<dbReference type="Pfam" id="PF00961">
    <property type="entry name" value="LAGLIDADG_1"/>
    <property type="match status" value="1"/>
</dbReference>
<dbReference type="Pfam" id="PF00115">
    <property type="entry name" value="COX1"/>
    <property type="match status" value="1"/>
</dbReference>
<dbReference type="InterPro" id="IPR023615">
    <property type="entry name" value="Cyt_c_Oxase_su1_BS"/>
</dbReference>
<evidence type="ECO:0000259" key="12">
    <source>
        <dbReference type="PROSITE" id="PS50855"/>
    </source>
</evidence>